<dbReference type="AlphaFoldDB" id="A0A4Q0YDU8"/>
<name>A0A4Q0YDU8_9BACT</name>
<proteinExistence type="predicted"/>
<reference evidence="1 2" key="1">
    <citation type="submission" date="2017-10" db="EMBL/GenBank/DDBJ databases">
        <title>Genomics of the genus Arcobacter.</title>
        <authorList>
            <person name="Perez-Cataluna A."/>
            <person name="Figueras M.J."/>
        </authorList>
    </citation>
    <scope>NUCLEOTIDE SEQUENCE [LARGE SCALE GENOMIC DNA]</scope>
    <source>
        <strain evidence="1 2">CECT 8993</strain>
    </source>
</reference>
<accession>A0A4Q0YDU8</accession>
<dbReference type="EMBL" id="PDKJ01000005">
    <property type="protein sequence ID" value="RXJ68657.1"/>
    <property type="molecule type" value="Genomic_DNA"/>
</dbReference>
<evidence type="ECO:0000313" key="1">
    <source>
        <dbReference type="EMBL" id="RXJ68657.1"/>
    </source>
</evidence>
<sequence>MKNISMILILMILALNLDAIDQKLYLKYITQTEVNYSGSNDPLTYTTVKPGAMWVSEHTKKNSTDYVVKEFKNNSWITVKTINIYNHNKPGVPVINKGVNNE</sequence>
<dbReference type="Proteomes" id="UP000290172">
    <property type="component" value="Unassembled WGS sequence"/>
</dbReference>
<dbReference type="RefSeq" id="WP_128980677.1">
    <property type="nucleotide sequence ID" value="NZ_PDKJ01000005.1"/>
</dbReference>
<protein>
    <submittedName>
        <fullName evidence="1">Uncharacterized protein</fullName>
    </submittedName>
</protein>
<comment type="caution">
    <text evidence="1">The sequence shown here is derived from an EMBL/GenBank/DDBJ whole genome shotgun (WGS) entry which is preliminary data.</text>
</comment>
<evidence type="ECO:0000313" key="2">
    <source>
        <dbReference type="Proteomes" id="UP000290172"/>
    </source>
</evidence>
<organism evidence="1 2">
    <name type="scientific">Halarcobacter ebronensis</name>
    <dbReference type="NCBI Taxonomy" id="1462615"/>
    <lineage>
        <taxon>Bacteria</taxon>
        <taxon>Pseudomonadati</taxon>
        <taxon>Campylobacterota</taxon>
        <taxon>Epsilonproteobacteria</taxon>
        <taxon>Campylobacterales</taxon>
        <taxon>Arcobacteraceae</taxon>
        <taxon>Halarcobacter</taxon>
    </lineage>
</organism>
<gene>
    <name evidence="1" type="ORF">CRV08_07500</name>
</gene>